<feature type="transmembrane region" description="Helical" evidence="11">
    <location>
        <begin position="6"/>
        <end position="24"/>
    </location>
</feature>
<organism evidence="13 15">
    <name type="scientific">Haladaptatus paucihalophilus DX253</name>
    <dbReference type="NCBI Taxonomy" id="797209"/>
    <lineage>
        <taxon>Archaea</taxon>
        <taxon>Methanobacteriati</taxon>
        <taxon>Methanobacteriota</taxon>
        <taxon>Stenosarchaea group</taxon>
        <taxon>Halobacteria</taxon>
        <taxon>Halobacteriales</taxon>
        <taxon>Haladaptataceae</taxon>
        <taxon>Haladaptatus</taxon>
    </lineage>
</organism>
<dbReference type="GO" id="GO:0016020">
    <property type="term" value="C:membrane"/>
    <property type="evidence" value="ECO:0007669"/>
    <property type="project" value="UniProtKB-SubCell"/>
</dbReference>
<feature type="transmembrane region" description="Helical" evidence="11">
    <location>
        <begin position="217"/>
        <end position="235"/>
    </location>
</feature>
<evidence type="ECO:0000256" key="5">
    <source>
        <dbReference type="ARBA" id="ARBA00022989"/>
    </source>
</evidence>
<dbReference type="EMBL" id="AEMG01000019">
    <property type="protein sequence ID" value="EFW90859.1"/>
    <property type="molecule type" value="Genomic_DNA"/>
</dbReference>
<keyword evidence="9" id="KW-0739">Sodium transport</keyword>
<dbReference type="Gene3D" id="1.20.1530.20">
    <property type="match status" value="1"/>
</dbReference>
<evidence type="ECO:0000256" key="9">
    <source>
        <dbReference type="ARBA" id="ARBA00023201"/>
    </source>
</evidence>
<feature type="transmembrane region" description="Helical" evidence="11">
    <location>
        <begin position="181"/>
        <end position="205"/>
    </location>
</feature>
<evidence type="ECO:0000313" key="13">
    <source>
        <dbReference type="EMBL" id="EFW90859.1"/>
    </source>
</evidence>
<gene>
    <name evidence="14" type="ORF">SAMN05444342_1075</name>
    <name evidence="13" type="ORF">ZOD2009_16973</name>
</gene>
<reference evidence="16" key="2">
    <citation type="submission" date="2016-11" db="EMBL/GenBank/DDBJ databases">
        <authorList>
            <person name="Varghese N."/>
            <person name="Submissions S."/>
        </authorList>
    </citation>
    <scope>NUCLEOTIDE SEQUENCE [LARGE SCALE GENOMIC DNA]</scope>
    <source>
        <strain evidence="16">DX253</strain>
    </source>
</reference>
<name>E7QX56_HALPU</name>
<dbReference type="AlphaFoldDB" id="E7QX56"/>
<evidence type="ECO:0000256" key="11">
    <source>
        <dbReference type="SAM" id="Phobius"/>
    </source>
</evidence>
<evidence type="ECO:0000256" key="8">
    <source>
        <dbReference type="ARBA" id="ARBA00023136"/>
    </source>
</evidence>
<feature type="transmembrane region" description="Helical" evidence="11">
    <location>
        <begin position="330"/>
        <end position="355"/>
    </location>
</feature>
<evidence type="ECO:0000256" key="10">
    <source>
        <dbReference type="SAM" id="MobiDB-lite"/>
    </source>
</evidence>
<feature type="transmembrane region" description="Helical" evidence="11">
    <location>
        <begin position="269"/>
        <end position="287"/>
    </location>
</feature>
<keyword evidence="6" id="KW-0915">Sodium</keyword>
<evidence type="ECO:0000313" key="14">
    <source>
        <dbReference type="EMBL" id="SHK24162.1"/>
    </source>
</evidence>
<evidence type="ECO:0000313" key="16">
    <source>
        <dbReference type="Proteomes" id="UP000184203"/>
    </source>
</evidence>
<keyword evidence="4 11" id="KW-0812">Transmembrane</keyword>
<feature type="transmembrane region" description="Helical" evidence="11">
    <location>
        <begin position="121"/>
        <end position="140"/>
    </location>
</feature>
<dbReference type="Proteomes" id="UP000003751">
    <property type="component" value="Unassembled WGS sequence"/>
</dbReference>
<proteinExistence type="predicted"/>
<keyword evidence="5 11" id="KW-1133">Transmembrane helix</keyword>
<dbReference type="Pfam" id="PF00999">
    <property type="entry name" value="Na_H_Exchanger"/>
    <property type="match status" value="1"/>
</dbReference>
<dbReference type="PATRIC" id="fig|797209.4.peg.3320"/>
<dbReference type="PANTHER" id="PTHR43562:SF3">
    <property type="entry name" value="SODIUM ION_PROTON EXCHANGER (EUROFUNG)"/>
    <property type="match status" value="1"/>
</dbReference>
<dbReference type="Proteomes" id="UP000184203">
    <property type="component" value="Unassembled WGS sequence"/>
</dbReference>
<evidence type="ECO:0000256" key="2">
    <source>
        <dbReference type="ARBA" id="ARBA00022448"/>
    </source>
</evidence>
<feature type="transmembrane region" description="Helical" evidence="11">
    <location>
        <begin position="57"/>
        <end position="76"/>
    </location>
</feature>
<feature type="transmembrane region" description="Helical" evidence="11">
    <location>
        <begin position="361"/>
        <end position="379"/>
    </location>
</feature>
<feature type="transmembrane region" description="Helical" evidence="11">
    <location>
        <begin position="31"/>
        <end position="51"/>
    </location>
</feature>
<feature type="compositionally biased region" description="Polar residues" evidence="10">
    <location>
        <begin position="403"/>
        <end position="416"/>
    </location>
</feature>
<keyword evidence="2" id="KW-0813">Transport</keyword>
<sequence length="416" mass="43579">MASLEIFLVIGVSLLLSLVLSEAIERLGEPGFLGEILAGVVLGPSVAVLIASTAENSPFILIATIGGLLLFFDVGYQQIDLSDLLAAFRPVLIIGLSGVILPFVVGYIIGSYFGQGLESSLYLGLILSVTSVSIVVRTLLSLDKLDTQYGRWILGASVVDDVVGLLGISILPLFFVSGGLMGTASALGLAALFFVAAAIFYRFLLDPVSDLLSKSQVGMADFIGILGLLFIFGYASDAVDLSYFIGALTIGLVISTNKRLEGKKLQSNVYGIAYGVFIPLYFVAIGARMNLGALTVNTFIVVFAVFGLLSNFVAGYAGNIIAGGRREHSLILGFALLPRSESGIAIVSLGVAQGIVGNQIFVAYLVVFVVSVLLTPSLLKRAVERAERKKAKKAKKKDEGTDAGSSGTSKSTDAGG</sequence>
<dbReference type="GO" id="GO:1902600">
    <property type="term" value="P:proton transmembrane transport"/>
    <property type="evidence" value="ECO:0007669"/>
    <property type="project" value="InterPro"/>
</dbReference>
<feature type="transmembrane region" description="Helical" evidence="11">
    <location>
        <begin position="88"/>
        <end position="109"/>
    </location>
</feature>
<feature type="domain" description="Cation/H+ exchanger transmembrane" evidence="12">
    <location>
        <begin position="17"/>
        <end position="383"/>
    </location>
</feature>
<dbReference type="STRING" id="797209.GCA_000376445_03045"/>
<dbReference type="eggNOG" id="arCOG01953">
    <property type="taxonomic scope" value="Archaea"/>
</dbReference>
<feature type="region of interest" description="Disordered" evidence="10">
    <location>
        <begin position="388"/>
        <end position="416"/>
    </location>
</feature>
<feature type="transmembrane region" description="Helical" evidence="11">
    <location>
        <begin position="299"/>
        <end position="318"/>
    </location>
</feature>
<dbReference type="GO" id="GO:0006814">
    <property type="term" value="P:sodium ion transport"/>
    <property type="evidence" value="ECO:0007669"/>
    <property type="project" value="UniProtKB-KW"/>
</dbReference>
<dbReference type="EMBL" id="FRAN01000001">
    <property type="protein sequence ID" value="SHK24162.1"/>
    <property type="molecule type" value="Genomic_DNA"/>
</dbReference>
<evidence type="ECO:0000256" key="1">
    <source>
        <dbReference type="ARBA" id="ARBA00004141"/>
    </source>
</evidence>
<protein>
    <submittedName>
        <fullName evidence="13">Sodium/hydrogen exchanger</fullName>
    </submittedName>
    <submittedName>
        <fullName evidence="14">Sodium/proton-potassium antiporter GerN, CPA2 family</fullName>
    </submittedName>
</protein>
<accession>E7QX56</accession>
<dbReference type="RefSeq" id="WP_007981804.1">
    <property type="nucleotide sequence ID" value="NZ_AEMG01000019.1"/>
</dbReference>
<evidence type="ECO:0000256" key="4">
    <source>
        <dbReference type="ARBA" id="ARBA00022692"/>
    </source>
</evidence>
<evidence type="ECO:0000256" key="7">
    <source>
        <dbReference type="ARBA" id="ARBA00023065"/>
    </source>
</evidence>
<dbReference type="PANTHER" id="PTHR43562">
    <property type="entry name" value="NAPA-TYPE SODIUM/HYDROGEN ANTIPORTER"/>
    <property type="match status" value="1"/>
</dbReference>
<dbReference type="InterPro" id="IPR006153">
    <property type="entry name" value="Cation/H_exchanger_TM"/>
</dbReference>
<keyword evidence="7" id="KW-0406">Ion transport</keyword>
<reference evidence="13 15" key="1">
    <citation type="journal article" date="2014" name="ISME J.">
        <title>Trehalose/2-sulfotrehalose biosynthesis and glycine-betaine uptake are widely spread mechanisms for osmoadaptation in the Halobacteriales.</title>
        <authorList>
            <person name="Youssef N.H."/>
            <person name="Savage-Ashlock K.N."/>
            <person name="McCully A.L."/>
            <person name="Luedtke B."/>
            <person name="Shaw E.I."/>
            <person name="Hoff W.D."/>
            <person name="Elshahed M.S."/>
        </authorList>
    </citation>
    <scope>NUCLEOTIDE SEQUENCE [LARGE SCALE GENOMIC DNA]</scope>
    <source>
        <strain evidence="13 15">DX253</strain>
    </source>
</reference>
<keyword evidence="3" id="KW-0050">Antiport</keyword>
<evidence type="ECO:0000313" key="15">
    <source>
        <dbReference type="Proteomes" id="UP000003751"/>
    </source>
</evidence>
<evidence type="ECO:0000259" key="12">
    <source>
        <dbReference type="Pfam" id="PF00999"/>
    </source>
</evidence>
<feature type="transmembrane region" description="Helical" evidence="11">
    <location>
        <begin position="152"/>
        <end position="175"/>
    </location>
</feature>
<dbReference type="InterPro" id="IPR038770">
    <property type="entry name" value="Na+/solute_symporter_sf"/>
</dbReference>
<evidence type="ECO:0000256" key="3">
    <source>
        <dbReference type="ARBA" id="ARBA00022449"/>
    </source>
</evidence>
<dbReference type="OrthoDB" id="12029at2157"/>
<reference evidence="14" key="3">
    <citation type="submission" date="2016-11" db="EMBL/GenBank/DDBJ databases">
        <authorList>
            <person name="Jaros S."/>
            <person name="Januszkiewicz K."/>
            <person name="Wedrychowicz H."/>
        </authorList>
    </citation>
    <scope>NUCLEOTIDE SEQUENCE [LARGE SCALE GENOMIC DNA]</scope>
    <source>
        <strain evidence="14">DX253</strain>
    </source>
</reference>
<keyword evidence="16" id="KW-1185">Reference proteome</keyword>
<dbReference type="GO" id="GO:0015297">
    <property type="term" value="F:antiporter activity"/>
    <property type="evidence" value="ECO:0007669"/>
    <property type="project" value="UniProtKB-KW"/>
</dbReference>
<comment type="subcellular location">
    <subcellularLocation>
        <location evidence="1">Membrane</location>
        <topology evidence="1">Multi-pass membrane protein</topology>
    </subcellularLocation>
</comment>
<keyword evidence="8 11" id="KW-0472">Membrane</keyword>
<evidence type="ECO:0000256" key="6">
    <source>
        <dbReference type="ARBA" id="ARBA00023053"/>
    </source>
</evidence>